<comment type="caution">
    <text evidence="2">The sequence shown here is derived from an EMBL/GenBank/DDBJ whole genome shotgun (WGS) entry which is preliminary data.</text>
</comment>
<feature type="domain" description="DUF4283" evidence="1">
    <location>
        <begin position="41"/>
        <end position="109"/>
    </location>
</feature>
<name>A0AAE0EE44_9ROSI</name>
<dbReference type="Proteomes" id="UP001281410">
    <property type="component" value="Unassembled WGS sequence"/>
</dbReference>
<reference evidence="2" key="1">
    <citation type="journal article" date="2023" name="Plant J.">
        <title>Genome sequences and population genomics provide insights into the demographic history, inbreeding, and mutation load of two 'living fossil' tree species of Dipteronia.</title>
        <authorList>
            <person name="Feng Y."/>
            <person name="Comes H.P."/>
            <person name="Chen J."/>
            <person name="Zhu S."/>
            <person name="Lu R."/>
            <person name="Zhang X."/>
            <person name="Li P."/>
            <person name="Qiu J."/>
            <person name="Olsen K.M."/>
            <person name="Qiu Y."/>
        </authorList>
    </citation>
    <scope>NUCLEOTIDE SEQUENCE</scope>
    <source>
        <strain evidence="2">NBL</strain>
    </source>
</reference>
<accession>A0AAE0EE44</accession>
<evidence type="ECO:0000313" key="3">
    <source>
        <dbReference type="Proteomes" id="UP001281410"/>
    </source>
</evidence>
<dbReference type="EMBL" id="JANJYJ010000002">
    <property type="protein sequence ID" value="KAK3225038.1"/>
    <property type="molecule type" value="Genomic_DNA"/>
</dbReference>
<evidence type="ECO:0000313" key="2">
    <source>
        <dbReference type="EMBL" id="KAK3225038.1"/>
    </source>
</evidence>
<proteinExistence type="predicted"/>
<dbReference type="AlphaFoldDB" id="A0AAE0EE44"/>
<keyword evidence="3" id="KW-1185">Reference proteome</keyword>
<gene>
    <name evidence="2" type="ORF">Dsin_004900</name>
</gene>
<protein>
    <recommendedName>
        <fullName evidence="1">DUF4283 domain-containing protein</fullName>
    </recommendedName>
</protein>
<sequence>MKAKEIAKLCDSLTLKDNDGLVMPIRRDLTIDGVRLLALRLIGKLLSNKSVNREAFMTVVPIIWRTLEGFEIKVIDGNTFSFTFKNEDDRRRILQGGPWRFDNALLIIEEPTGKWDIQNMSFNKVAF</sequence>
<evidence type="ECO:0000259" key="1">
    <source>
        <dbReference type="Pfam" id="PF14111"/>
    </source>
</evidence>
<organism evidence="2 3">
    <name type="scientific">Dipteronia sinensis</name>
    <dbReference type="NCBI Taxonomy" id="43782"/>
    <lineage>
        <taxon>Eukaryota</taxon>
        <taxon>Viridiplantae</taxon>
        <taxon>Streptophyta</taxon>
        <taxon>Embryophyta</taxon>
        <taxon>Tracheophyta</taxon>
        <taxon>Spermatophyta</taxon>
        <taxon>Magnoliopsida</taxon>
        <taxon>eudicotyledons</taxon>
        <taxon>Gunneridae</taxon>
        <taxon>Pentapetalae</taxon>
        <taxon>rosids</taxon>
        <taxon>malvids</taxon>
        <taxon>Sapindales</taxon>
        <taxon>Sapindaceae</taxon>
        <taxon>Hippocastanoideae</taxon>
        <taxon>Acereae</taxon>
        <taxon>Dipteronia</taxon>
    </lineage>
</organism>
<dbReference type="Pfam" id="PF14111">
    <property type="entry name" value="DUF4283"/>
    <property type="match status" value="1"/>
</dbReference>
<dbReference type="InterPro" id="IPR025558">
    <property type="entry name" value="DUF4283"/>
</dbReference>